<dbReference type="Gene3D" id="3.30.200.20">
    <property type="entry name" value="Phosphorylase Kinase, domain 1"/>
    <property type="match status" value="1"/>
</dbReference>
<evidence type="ECO:0000259" key="1">
    <source>
        <dbReference type="Pfam" id="PF01636"/>
    </source>
</evidence>
<gene>
    <name evidence="2" type="ORF">F4553_001742</name>
</gene>
<dbReference type="Pfam" id="PF01636">
    <property type="entry name" value="APH"/>
    <property type="match status" value="1"/>
</dbReference>
<protein>
    <submittedName>
        <fullName evidence="2">Aminoglycoside phosphotransferase (APT) family kinase protein</fullName>
    </submittedName>
</protein>
<organism evidence="2 3">
    <name type="scientific">Allocatelliglobosispora scoriae</name>
    <dbReference type="NCBI Taxonomy" id="643052"/>
    <lineage>
        <taxon>Bacteria</taxon>
        <taxon>Bacillati</taxon>
        <taxon>Actinomycetota</taxon>
        <taxon>Actinomycetes</taxon>
        <taxon>Micromonosporales</taxon>
        <taxon>Micromonosporaceae</taxon>
        <taxon>Allocatelliglobosispora</taxon>
    </lineage>
</organism>
<dbReference type="Gene3D" id="3.90.1200.10">
    <property type="match status" value="1"/>
</dbReference>
<dbReference type="CDD" id="cd05155">
    <property type="entry name" value="APH_ChoK_like_1"/>
    <property type="match status" value="1"/>
</dbReference>
<dbReference type="InterPro" id="IPR011009">
    <property type="entry name" value="Kinase-like_dom_sf"/>
</dbReference>
<accession>A0A841BN21</accession>
<dbReference type="InterPro" id="IPR002575">
    <property type="entry name" value="Aminoglycoside_PTrfase"/>
</dbReference>
<name>A0A841BN21_9ACTN</name>
<keyword evidence="2" id="KW-0808">Transferase</keyword>
<keyword evidence="2" id="KW-0418">Kinase</keyword>
<dbReference type="SUPFAM" id="SSF56112">
    <property type="entry name" value="Protein kinase-like (PK-like)"/>
    <property type="match status" value="1"/>
</dbReference>
<dbReference type="RefSeq" id="WP_184834243.1">
    <property type="nucleotide sequence ID" value="NZ_JACHMN010000002.1"/>
</dbReference>
<sequence length="302" mass="33543">MTLHQDEVPVDRVIIRSLLEEQCPQWARLPLSPAGAGTDNIMYRLGGDLLVRLPRTADKARSLRKEQEWLPRLAPLLAFPVPEPLHAGTATAAFPLPWSVYRWIEGDEVQPGTVQDWAAFGADLAAVVQDLHAVELMGETRTGKLSWYRGGNLRACDEWISRCLADCRTTVGAEIDVEGLERLWRAALALPERTGPEVWLHGDLRPANLLVQGGRLHAVIDFGGLSIGLPDAEHATVWDLPPQARRAYWDAMDLDDVTWSRARAWAIAVGASGISYYWHTYPAFVAECQTRLQAIITDAATR</sequence>
<dbReference type="AlphaFoldDB" id="A0A841BN21"/>
<dbReference type="PANTHER" id="PTHR21310:SF42">
    <property type="entry name" value="BIFUNCTIONAL AAC_APH"/>
    <property type="match status" value="1"/>
</dbReference>
<keyword evidence="3" id="KW-1185">Reference proteome</keyword>
<proteinExistence type="predicted"/>
<dbReference type="EMBL" id="JACHMN010000002">
    <property type="protein sequence ID" value="MBB5868363.1"/>
    <property type="molecule type" value="Genomic_DNA"/>
</dbReference>
<dbReference type="PANTHER" id="PTHR21310">
    <property type="entry name" value="AMINOGLYCOSIDE PHOSPHOTRANSFERASE-RELATED-RELATED"/>
    <property type="match status" value="1"/>
</dbReference>
<comment type="caution">
    <text evidence="2">The sequence shown here is derived from an EMBL/GenBank/DDBJ whole genome shotgun (WGS) entry which is preliminary data.</text>
</comment>
<dbReference type="InterPro" id="IPR051678">
    <property type="entry name" value="AGP_Transferase"/>
</dbReference>
<evidence type="ECO:0000313" key="3">
    <source>
        <dbReference type="Proteomes" id="UP000587527"/>
    </source>
</evidence>
<reference evidence="2 3" key="1">
    <citation type="submission" date="2020-08" db="EMBL/GenBank/DDBJ databases">
        <title>Sequencing the genomes of 1000 actinobacteria strains.</title>
        <authorList>
            <person name="Klenk H.-P."/>
        </authorList>
    </citation>
    <scope>NUCLEOTIDE SEQUENCE [LARGE SCALE GENOMIC DNA]</scope>
    <source>
        <strain evidence="2 3">DSM 45362</strain>
    </source>
</reference>
<feature type="domain" description="Aminoglycoside phosphotransferase" evidence="1">
    <location>
        <begin position="32"/>
        <end position="265"/>
    </location>
</feature>
<dbReference type="GO" id="GO:0016301">
    <property type="term" value="F:kinase activity"/>
    <property type="evidence" value="ECO:0007669"/>
    <property type="project" value="UniProtKB-KW"/>
</dbReference>
<dbReference type="Proteomes" id="UP000587527">
    <property type="component" value="Unassembled WGS sequence"/>
</dbReference>
<evidence type="ECO:0000313" key="2">
    <source>
        <dbReference type="EMBL" id="MBB5868363.1"/>
    </source>
</evidence>